<dbReference type="PANTHER" id="PTHR21596">
    <property type="entry name" value="RIBONUCLEASE P SUBUNIT P38"/>
    <property type="match status" value="1"/>
</dbReference>
<dbReference type="EMBL" id="PGOL01002138">
    <property type="protein sequence ID" value="PKI50243.1"/>
    <property type="molecule type" value="Genomic_DNA"/>
</dbReference>
<organism evidence="2 4">
    <name type="scientific">Punica granatum</name>
    <name type="common">Pomegranate</name>
    <dbReference type="NCBI Taxonomy" id="22663"/>
    <lineage>
        <taxon>Eukaryota</taxon>
        <taxon>Viridiplantae</taxon>
        <taxon>Streptophyta</taxon>
        <taxon>Embryophyta</taxon>
        <taxon>Tracheophyta</taxon>
        <taxon>Spermatophyta</taxon>
        <taxon>Magnoliopsida</taxon>
        <taxon>eudicotyledons</taxon>
        <taxon>Gunneridae</taxon>
        <taxon>Pentapetalae</taxon>
        <taxon>rosids</taxon>
        <taxon>malvids</taxon>
        <taxon>Myrtales</taxon>
        <taxon>Lythraceae</taxon>
        <taxon>Punica</taxon>
    </lineage>
</organism>
<dbReference type="GO" id="GO:0080188">
    <property type="term" value="P:gene silencing by siRNA-directed DNA methylation"/>
    <property type="evidence" value="ECO:0007669"/>
    <property type="project" value="InterPro"/>
</dbReference>
<evidence type="ECO:0000313" key="3">
    <source>
        <dbReference type="EMBL" id="PKI50243.1"/>
    </source>
</evidence>
<dbReference type="InterPro" id="IPR045177">
    <property type="entry name" value="FDM1-5/IDN2"/>
</dbReference>
<dbReference type="Pfam" id="PF03469">
    <property type="entry name" value="XH"/>
    <property type="match status" value="1"/>
</dbReference>
<dbReference type="PANTHER" id="PTHR21596:SF3">
    <property type="entry name" value="FACTOR OF DNA METHYLATION 1-RELATED"/>
    <property type="match status" value="1"/>
</dbReference>
<dbReference type="InterPro" id="IPR005379">
    <property type="entry name" value="FDM1-5/IDN2_XH"/>
</dbReference>
<reference evidence="2" key="2">
    <citation type="submission" date="2017-06" db="EMBL/GenBank/DDBJ databases">
        <title>The pomegranate genome and the genomics of punicalagin biosynthesis.</title>
        <authorList>
            <person name="Xu C."/>
        </authorList>
    </citation>
    <scope>NUCLEOTIDE SEQUENCE [LARGE SCALE GENOMIC DNA]</scope>
    <source>
        <tissue evidence="2">Fresh leaf</tissue>
    </source>
</reference>
<proteinExistence type="predicted"/>
<comment type="caution">
    <text evidence="2">The sequence shown here is derived from an EMBL/GenBank/DDBJ whole genome shotgun (WGS) entry which is preliminary data.</text>
</comment>
<protein>
    <recommendedName>
        <fullName evidence="1">Factor of DNA methylation 1-5/IDN2 domain-containing protein</fullName>
    </recommendedName>
</protein>
<evidence type="ECO:0000313" key="2">
    <source>
        <dbReference type="EMBL" id="OWM79282.1"/>
    </source>
</evidence>
<dbReference type="OrthoDB" id="1892195at2759"/>
<dbReference type="STRING" id="22663.A0A218X4J5"/>
<keyword evidence="5" id="KW-1185">Reference proteome</keyword>
<evidence type="ECO:0000313" key="5">
    <source>
        <dbReference type="Proteomes" id="UP000233551"/>
    </source>
</evidence>
<feature type="domain" description="Factor of DNA methylation 1-5/IDN2" evidence="1">
    <location>
        <begin position="46"/>
        <end position="171"/>
    </location>
</feature>
<gene>
    <name evidence="2" type="ORF">CDL15_Pgr003454</name>
    <name evidence="3" type="ORF">CRG98_029316</name>
</gene>
<sequence>MEEAELRSYSINKERELNDELGAARKVLIEGMQRGLLGAPTNIGLKRLGQIDSKPFEDACRERFPPEKAESQAAALTSLWMQQLSDPGWYPIKMIEVSESLQEVIDEQDEKLQKLRQEFGEEPYKAVVTALMEINEHNASGRYTVTEIWNFRENRKASLKEVIEDIMGKIERGDLSDIMGRITRADTGSGSV</sequence>
<reference evidence="3 5" key="3">
    <citation type="submission" date="2017-11" db="EMBL/GenBank/DDBJ databases">
        <title>De-novo sequencing of pomegranate (Punica granatum L.) genome.</title>
        <authorList>
            <person name="Akparov Z."/>
            <person name="Amiraslanov A."/>
            <person name="Hajiyeva S."/>
            <person name="Abbasov M."/>
            <person name="Kaur K."/>
            <person name="Hamwieh A."/>
            <person name="Solovyev V."/>
            <person name="Salamov A."/>
            <person name="Braich B."/>
            <person name="Kosarev P."/>
            <person name="Mahmoud A."/>
            <person name="Hajiyev E."/>
            <person name="Babayeva S."/>
            <person name="Izzatullayeva V."/>
            <person name="Mammadov A."/>
            <person name="Mammadov A."/>
            <person name="Sharifova S."/>
            <person name="Ojaghi J."/>
            <person name="Eynullazada K."/>
            <person name="Bayramov B."/>
            <person name="Abdulazimova A."/>
            <person name="Shahmuradov I."/>
        </authorList>
    </citation>
    <scope>NUCLEOTIDE SEQUENCE [LARGE SCALE GENOMIC DNA]</scope>
    <source>
        <strain evidence="3">AG2017</strain>
        <strain evidence="5">cv. AG2017</strain>
        <tissue evidence="3">Leaf</tissue>
    </source>
</reference>
<accession>A0A218X4J5</accession>
<dbReference type="Proteomes" id="UP000233551">
    <property type="component" value="Unassembled WGS sequence"/>
</dbReference>
<reference evidence="4" key="1">
    <citation type="journal article" date="2017" name="Plant J.">
        <title>The pomegranate (Punica granatum L.) genome and the genomics of punicalagin biosynthesis.</title>
        <authorList>
            <person name="Qin G."/>
            <person name="Xu C."/>
            <person name="Ming R."/>
            <person name="Tang H."/>
            <person name="Guyot R."/>
            <person name="Kramer E.M."/>
            <person name="Hu Y."/>
            <person name="Yi X."/>
            <person name="Qi Y."/>
            <person name="Xu X."/>
            <person name="Gao Z."/>
            <person name="Pan H."/>
            <person name="Jian J."/>
            <person name="Tian Y."/>
            <person name="Yue Z."/>
            <person name="Xu Y."/>
        </authorList>
    </citation>
    <scope>NUCLEOTIDE SEQUENCE [LARGE SCALE GENOMIC DNA]</scope>
    <source>
        <strain evidence="4">cv. Dabenzi</strain>
    </source>
</reference>
<dbReference type="Proteomes" id="UP000197138">
    <property type="component" value="Unassembled WGS sequence"/>
</dbReference>
<dbReference type="EMBL" id="MTKT01002492">
    <property type="protein sequence ID" value="OWM79282.1"/>
    <property type="molecule type" value="Genomic_DNA"/>
</dbReference>
<evidence type="ECO:0000313" key="4">
    <source>
        <dbReference type="Proteomes" id="UP000197138"/>
    </source>
</evidence>
<name>A0A218X4J5_PUNGR</name>
<dbReference type="GeneID" id="116196360"/>
<dbReference type="AlphaFoldDB" id="A0A218X4J5"/>
<evidence type="ECO:0000259" key="1">
    <source>
        <dbReference type="Pfam" id="PF03469"/>
    </source>
</evidence>